<evidence type="ECO:0000256" key="1">
    <source>
        <dbReference type="ARBA" id="ARBA00004651"/>
    </source>
</evidence>
<dbReference type="InterPro" id="IPR032808">
    <property type="entry name" value="DoxX"/>
</dbReference>
<keyword evidence="5 7" id="KW-1133">Transmembrane helix</keyword>
<reference evidence="8 9" key="1">
    <citation type="submission" date="2015-04" db="EMBL/GenBank/DDBJ databases">
        <title>Whole genome shotgun sequence of Flavihumibacter petaseus NBRC 106054.</title>
        <authorList>
            <person name="Miyazawa S."/>
            <person name="Hosoyama A."/>
            <person name="Hashimoto M."/>
            <person name="Noguchi M."/>
            <person name="Tsuchikane K."/>
            <person name="Ohji S."/>
            <person name="Yamazoe A."/>
            <person name="Ichikawa N."/>
            <person name="Kimura A."/>
            <person name="Fujita N."/>
        </authorList>
    </citation>
    <scope>NUCLEOTIDE SEQUENCE [LARGE SCALE GENOMIC DNA]</scope>
    <source>
        <strain evidence="8 9">NBRC 106054</strain>
    </source>
</reference>
<dbReference type="GO" id="GO:0005886">
    <property type="term" value="C:plasma membrane"/>
    <property type="evidence" value="ECO:0007669"/>
    <property type="project" value="UniProtKB-SubCell"/>
</dbReference>
<comment type="similarity">
    <text evidence="2">Belongs to the DoxX family.</text>
</comment>
<dbReference type="Proteomes" id="UP000033121">
    <property type="component" value="Unassembled WGS sequence"/>
</dbReference>
<evidence type="ECO:0000313" key="9">
    <source>
        <dbReference type="Proteomes" id="UP000033121"/>
    </source>
</evidence>
<evidence type="ECO:0000256" key="4">
    <source>
        <dbReference type="ARBA" id="ARBA00022692"/>
    </source>
</evidence>
<keyword evidence="4 7" id="KW-0812">Transmembrane</keyword>
<evidence type="ECO:0000256" key="6">
    <source>
        <dbReference type="ARBA" id="ARBA00023136"/>
    </source>
</evidence>
<evidence type="ECO:0008006" key="10">
    <source>
        <dbReference type="Google" id="ProtNLM"/>
    </source>
</evidence>
<evidence type="ECO:0000256" key="2">
    <source>
        <dbReference type="ARBA" id="ARBA00006679"/>
    </source>
</evidence>
<feature type="transmembrane region" description="Helical" evidence="7">
    <location>
        <begin position="117"/>
        <end position="136"/>
    </location>
</feature>
<dbReference type="InterPro" id="IPR051907">
    <property type="entry name" value="DoxX-like_oxidoreductase"/>
</dbReference>
<sequence length="144" mass="15860">MSTLHAILRTDGAASTILVRLMVGAVFLSEGIQKFLFPEKLGSGRFRDIGLSLPEIFGPLVGVTELICGLMVLLGCFTRMAAIPLTLIMIVAMVTTKQAIFVKAGFWQVLHDSRTDWAMLLGSIFLFIEGGGKWSLDHQVQHRR</sequence>
<name>A0A0E9MXR7_9BACT</name>
<dbReference type="STRING" id="1220578.FPE01S_01_09250"/>
<gene>
    <name evidence="8" type="ORF">FPE01S_01_09250</name>
</gene>
<dbReference type="AlphaFoldDB" id="A0A0E9MXR7"/>
<dbReference type="PANTHER" id="PTHR33452:SF1">
    <property type="entry name" value="INNER MEMBRANE PROTEIN YPHA-RELATED"/>
    <property type="match status" value="1"/>
</dbReference>
<keyword evidence="6 7" id="KW-0472">Membrane</keyword>
<dbReference type="Pfam" id="PF07681">
    <property type="entry name" value="DoxX"/>
    <property type="match status" value="1"/>
</dbReference>
<dbReference type="PANTHER" id="PTHR33452">
    <property type="entry name" value="OXIDOREDUCTASE CATD-RELATED"/>
    <property type="match status" value="1"/>
</dbReference>
<organism evidence="8 9">
    <name type="scientific">Flavihumibacter petaseus NBRC 106054</name>
    <dbReference type="NCBI Taxonomy" id="1220578"/>
    <lineage>
        <taxon>Bacteria</taxon>
        <taxon>Pseudomonadati</taxon>
        <taxon>Bacteroidota</taxon>
        <taxon>Chitinophagia</taxon>
        <taxon>Chitinophagales</taxon>
        <taxon>Chitinophagaceae</taxon>
        <taxon>Flavihumibacter</taxon>
    </lineage>
</organism>
<comment type="subcellular location">
    <subcellularLocation>
        <location evidence="1">Cell membrane</location>
        <topology evidence="1">Multi-pass membrane protein</topology>
    </subcellularLocation>
</comment>
<accession>A0A0E9MXR7</accession>
<feature type="transmembrane region" description="Helical" evidence="7">
    <location>
        <begin position="12"/>
        <end position="36"/>
    </location>
</feature>
<comment type="caution">
    <text evidence="8">The sequence shown here is derived from an EMBL/GenBank/DDBJ whole genome shotgun (WGS) entry which is preliminary data.</text>
</comment>
<evidence type="ECO:0000256" key="5">
    <source>
        <dbReference type="ARBA" id="ARBA00022989"/>
    </source>
</evidence>
<feature type="transmembrane region" description="Helical" evidence="7">
    <location>
        <begin position="56"/>
        <end position="78"/>
    </location>
</feature>
<proteinExistence type="inferred from homology"/>
<keyword evidence="3" id="KW-1003">Cell membrane</keyword>
<dbReference type="EMBL" id="BBWV01000001">
    <property type="protein sequence ID" value="GAO41910.1"/>
    <property type="molecule type" value="Genomic_DNA"/>
</dbReference>
<evidence type="ECO:0000313" key="8">
    <source>
        <dbReference type="EMBL" id="GAO41910.1"/>
    </source>
</evidence>
<protein>
    <recommendedName>
        <fullName evidence="10">DoxX family protein</fullName>
    </recommendedName>
</protein>
<keyword evidence="9" id="KW-1185">Reference proteome</keyword>
<evidence type="ECO:0000256" key="7">
    <source>
        <dbReference type="SAM" id="Phobius"/>
    </source>
</evidence>
<feature type="transmembrane region" description="Helical" evidence="7">
    <location>
        <begin position="85"/>
        <end position="105"/>
    </location>
</feature>
<evidence type="ECO:0000256" key="3">
    <source>
        <dbReference type="ARBA" id="ARBA00022475"/>
    </source>
</evidence>
<dbReference type="OrthoDB" id="9813193at2"/>
<dbReference type="RefSeq" id="WP_046367686.1">
    <property type="nucleotide sequence ID" value="NZ_BBWV01000001.1"/>
</dbReference>